<dbReference type="EMBL" id="JACAZH010000014">
    <property type="protein sequence ID" value="KAF7350890.1"/>
    <property type="molecule type" value="Genomic_DNA"/>
</dbReference>
<gene>
    <name evidence="3" type="ORF">MSAN_01651100</name>
</gene>
<name>A0A8H7CUL9_9AGAR</name>
<keyword evidence="2" id="KW-0472">Membrane</keyword>
<feature type="region of interest" description="Disordered" evidence="1">
    <location>
        <begin position="92"/>
        <end position="160"/>
    </location>
</feature>
<reference evidence="3" key="1">
    <citation type="submission" date="2020-05" db="EMBL/GenBank/DDBJ databases">
        <title>Mycena genomes resolve the evolution of fungal bioluminescence.</title>
        <authorList>
            <person name="Tsai I.J."/>
        </authorList>
    </citation>
    <scope>NUCLEOTIDE SEQUENCE</scope>
    <source>
        <strain evidence="3">160909Yilan</strain>
    </source>
</reference>
<evidence type="ECO:0000313" key="3">
    <source>
        <dbReference type="EMBL" id="KAF7350890.1"/>
    </source>
</evidence>
<evidence type="ECO:0000256" key="2">
    <source>
        <dbReference type="SAM" id="Phobius"/>
    </source>
</evidence>
<comment type="caution">
    <text evidence="3">The sequence shown here is derived from an EMBL/GenBank/DDBJ whole genome shotgun (WGS) entry which is preliminary data.</text>
</comment>
<dbReference type="OrthoDB" id="3051383at2759"/>
<feature type="compositionally biased region" description="Polar residues" evidence="1">
    <location>
        <begin position="136"/>
        <end position="151"/>
    </location>
</feature>
<feature type="transmembrane region" description="Helical" evidence="2">
    <location>
        <begin position="219"/>
        <end position="241"/>
    </location>
</feature>
<proteinExistence type="predicted"/>
<organism evidence="3 4">
    <name type="scientific">Mycena sanguinolenta</name>
    <dbReference type="NCBI Taxonomy" id="230812"/>
    <lineage>
        <taxon>Eukaryota</taxon>
        <taxon>Fungi</taxon>
        <taxon>Dikarya</taxon>
        <taxon>Basidiomycota</taxon>
        <taxon>Agaricomycotina</taxon>
        <taxon>Agaricomycetes</taxon>
        <taxon>Agaricomycetidae</taxon>
        <taxon>Agaricales</taxon>
        <taxon>Marasmiineae</taxon>
        <taxon>Mycenaceae</taxon>
        <taxon>Mycena</taxon>
    </lineage>
</organism>
<evidence type="ECO:0000256" key="1">
    <source>
        <dbReference type="SAM" id="MobiDB-lite"/>
    </source>
</evidence>
<sequence length="251" mass="28114">MPREFRENRPRIRTSPAVLPTQATHLHRQSCRPDPLLDHAATTAEKWYEKPFDIRLRLRLCESFLLVSELSECCLALMSIFKSLPLCLPMSPTTSAVETPKKRSDKRVTSSRSPRSASKHLSNAPLSPITALAPRYTSSGAPQAGPTQDQSPRVLAPTTMAGSPNFPSLDGAVLDITAAAIEERSEIVEKECQLRTEELYGEDGFIKFKVHASKKARDVVLNFPSLCKSWTFFFFSLPWIMDHLLHCLSTF</sequence>
<protein>
    <submittedName>
        <fullName evidence="3">Uncharacterized protein</fullName>
    </submittedName>
</protein>
<keyword evidence="2" id="KW-1133">Transmembrane helix</keyword>
<keyword evidence="4" id="KW-1185">Reference proteome</keyword>
<dbReference type="Proteomes" id="UP000623467">
    <property type="component" value="Unassembled WGS sequence"/>
</dbReference>
<feature type="compositionally biased region" description="Basic and acidic residues" evidence="1">
    <location>
        <begin position="99"/>
        <end position="108"/>
    </location>
</feature>
<keyword evidence="2" id="KW-0812">Transmembrane</keyword>
<accession>A0A8H7CUL9</accession>
<dbReference type="AlphaFoldDB" id="A0A8H7CUL9"/>
<evidence type="ECO:0000313" key="4">
    <source>
        <dbReference type="Proteomes" id="UP000623467"/>
    </source>
</evidence>
<feature type="compositionally biased region" description="Polar residues" evidence="1">
    <location>
        <begin position="110"/>
        <end position="125"/>
    </location>
</feature>